<protein>
    <submittedName>
        <fullName evidence="3">Glycerophosphodiester phosphodiesterase</fullName>
    </submittedName>
</protein>
<evidence type="ECO:0000313" key="4">
    <source>
        <dbReference type="Proteomes" id="UP000435187"/>
    </source>
</evidence>
<gene>
    <name evidence="3" type="ORF">GH885_11125</name>
</gene>
<keyword evidence="1" id="KW-0812">Transmembrane</keyword>
<organism evidence="3 4">
    <name type="scientific">Gracilibacillus thailandensis</name>
    <dbReference type="NCBI Taxonomy" id="563735"/>
    <lineage>
        <taxon>Bacteria</taxon>
        <taxon>Bacillati</taxon>
        <taxon>Bacillota</taxon>
        <taxon>Bacilli</taxon>
        <taxon>Bacillales</taxon>
        <taxon>Bacillaceae</taxon>
        <taxon>Gracilibacillus</taxon>
    </lineage>
</organism>
<proteinExistence type="predicted"/>
<keyword evidence="1" id="KW-1133">Transmembrane helix</keyword>
<keyword evidence="1" id="KW-0472">Membrane</keyword>
<reference evidence="3 4" key="1">
    <citation type="submission" date="2019-10" db="EMBL/GenBank/DDBJ databases">
        <title>Gracilibacillus salitolerans sp. nov., a moderate halophile isolated from a saline soil in northwest China.</title>
        <authorList>
            <person name="Gan L."/>
        </authorList>
    </citation>
    <scope>NUCLEOTIDE SEQUENCE [LARGE SCALE GENOMIC DNA]</scope>
    <source>
        <strain evidence="3 4">TP2-8</strain>
    </source>
</reference>
<dbReference type="SUPFAM" id="SSF51695">
    <property type="entry name" value="PLC-like phosphodiesterases"/>
    <property type="match status" value="1"/>
</dbReference>
<dbReference type="PANTHER" id="PTHR46211">
    <property type="entry name" value="GLYCEROPHOSPHORYL DIESTER PHOSPHODIESTERASE"/>
    <property type="match status" value="1"/>
</dbReference>
<evidence type="ECO:0000313" key="3">
    <source>
        <dbReference type="EMBL" id="MRI66884.1"/>
    </source>
</evidence>
<dbReference type="RefSeq" id="WP_163578617.1">
    <property type="nucleotide sequence ID" value="NZ_JBHUMW010000049.1"/>
</dbReference>
<feature type="domain" description="GP-PDE" evidence="2">
    <location>
        <begin position="47"/>
        <end position="290"/>
    </location>
</feature>
<dbReference type="Pfam" id="PF03009">
    <property type="entry name" value="GDPD"/>
    <property type="match status" value="1"/>
</dbReference>
<feature type="transmembrane region" description="Helical" evidence="1">
    <location>
        <begin position="7"/>
        <end position="25"/>
    </location>
</feature>
<keyword evidence="4" id="KW-1185">Reference proteome</keyword>
<dbReference type="Gene3D" id="3.20.20.190">
    <property type="entry name" value="Phosphatidylinositol (PI) phosphodiesterase"/>
    <property type="match status" value="1"/>
</dbReference>
<dbReference type="InterPro" id="IPR017946">
    <property type="entry name" value="PLC-like_Pdiesterase_TIM-brl"/>
</dbReference>
<dbReference type="PROSITE" id="PS51704">
    <property type="entry name" value="GP_PDE"/>
    <property type="match status" value="1"/>
</dbReference>
<dbReference type="InterPro" id="IPR030395">
    <property type="entry name" value="GP_PDE_dom"/>
</dbReference>
<sequence>MKTTWKWSFIVLFVVIVIIGGTYLWKAEEKVRNVNSVSPISLSSDKILNIAHRGASGYAPEHTLIAYQSAQQMNADYLEIDIHMTADGELVALHDEDVSRTTNGSGLVEYMSLTELKKLDAGTWFNIAYPEKADDYYVGIEVPTLEEIFDNFGLHSNYYIEIKDPDPVMTDKFLSMLEDYHLIEENKVIIQSFSAETLEQIHAKYESIPLIQLLYKDEAKSANYNQIRQYASGVGVSYQELDQELVQKIHHEDLHVHTYTVNTAEDMVQMVRWGVDGIFTDYPDRLAEILSNNS</sequence>
<dbReference type="PANTHER" id="PTHR46211:SF7">
    <property type="entry name" value="GLYCEROPHOSPHODIESTER PHOSPHODIESTERASE"/>
    <property type="match status" value="1"/>
</dbReference>
<dbReference type="CDD" id="cd08601">
    <property type="entry name" value="GDPD_SaGlpQ_like"/>
    <property type="match status" value="1"/>
</dbReference>
<accession>A0A6N7QZG0</accession>
<dbReference type="Proteomes" id="UP000435187">
    <property type="component" value="Unassembled WGS sequence"/>
</dbReference>
<comment type="caution">
    <text evidence="3">The sequence shown here is derived from an EMBL/GenBank/DDBJ whole genome shotgun (WGS) entry which is preliminary data.</text>
</comment>
<dbReference type="EMBL" id="WJEE01000022">
    <property type="protein sequence ID" value="MRI66884.1"/>
    <property type="molecule type" value="Genomic_DNA"/>
</dbReference>
<name>A0A6N7QZG0_9BACI</name>
<evidence type="ECO:0000256" key="1">
    <source>
        <dbReference type="SAM" id="Phobius"/>
    </source>
</evidence>
<evidence type="ECO:0000259" key="2">
    <source>
        <dbReference type="PROSITE" id="PS51704"/>
    </source>
</evidence>
<dbReference type="GO" id="GO:0006629">
    <property type="term" value="P:lipid metabolic process"/>
    <property type="evidence" value="ECO:0007669"/>
    <property type="project" value="InterPro"/>
</dbReference>
<dbReference type="GO" id="GO:0008081">
    <property type="term" value="F:phosphoric diester hydrolase activity"/>
    <property type="evidence" value="ECO:0007669"/>
    <property type="project" value="InterPro"/>
</dbReference>
<dbReference type="AlphaFoldDB" id="A0A6N7QZG0"/>